<evidence type="ECO:0000313" key="7">
    <source>
        <dbReference type="EMBL" id="BCI62454.1"/>
    </source>
</evidence>
<evidence type="ECO:0000259" key="6">
    <source>
        <dbReference type="Pfam" id="PF01029"/>
    </source>
</evidence>
<dbReference type="PANTHER" id="PTHR11078">
    <property type="entry name" value="N UTILIZATION SUBSTANCE PROTEIN B-RELATED"/>
    <property type="match status" value="1"/>
</dbReference>
<gene>
    <name evidence="7" type="ORF">Cop2CBH44_08070</name>
</gene>
<dbReference type="KEGG" id="copr:Cop2CBH44_08070"/>
<name>A0A7G1HVM5_9BACT</name>
<evidence type="ECO:0000313" key="8">
    <source>
        <dbReference type="Proteomes" id="UP000594042"/>
    </source>
</evidence>
<dbReference type="Proteomes" id="UP000594042">
    <property type="component" value="Chromosome"/>
</dbReference>
<dbReference type="RefSeq" id="WP_021930453.1">
    <property type="nucleotide sequence ID" value="NZ_AP023322.1"/>
</dbReference>
<sequence length="308" mass="36200">MINRILIRIKVVQILYSYFLKEDKNMGLTEKELFFSLDKAYELYHMLLLLMVELTDAQCARIEVARAKHLATQAEKNPNPKFIHNRFIAQLKANKELEVYVNEHKISWANEPDFIRVMLDRILASDLYKNYMADENDSYEADRELWRKLFKNVIIESDDLCDVLESMSLYWNDDLEIISTFVLKSIKRFEETHSEKQPLLPMFKDEEDAEFARMLFRKSILNADNNKLLIDQHTQNWEIERVAFMDVVIMLVALAEMQTFPSIPIRVTLNEYIEIAKSYSTVKSGHFINGILDSIATQLKKEGVLTKE</sequence>
<dbReference type="SUPFAM" id="SSF48013">
    <property type="entry name" value="NusB-like"/>
    <property type="match status" value="1"/>
</dbReference>
<dbReference type="InterPro" id="IPR011605">
    <property type="entry name" value="NusB_fam"/>
</dbReference>
<evidence type="ECO:0000256" key="3">
    <source>
        <dbReference type="ARBA" id="ARBA00022884"/>
    </source>
</evidence>
<dbReference type="GO" id="GO:0003723">
    <property type="term" value="F:RNA binding"/>
    <property type="evidence" value="ECO:0007669"/>
    <property type="project" value="UniProtKB-KW"/>
</dbReference>
<keyword evidence="5" id="KW-0804">Transcription</keyword>
<evidence type="ECO:0000256" key="1">
    <source>
        <dbReference type="ARBA" id="ARBA00005952"/>
    </source>
</evidence>
<dbReference type="GO" id="GO:0006353">
    <property type="term" value="P:DNA-templated transcription termination"/>
    <property type="evidence" value="ECO:0007669"/>
    <property type="project" value="InterPro"/>
</dbReference>
<dbReference type="GO" id="GO:0031564">
    <property type="term" value="P:transcription antitermination"/>
    <property type="evidence" value="ECO:0007669"/>
    <property type="project" value="UniProtKB-KW"/>
</dbReference>
<keyword evidence="4" id="KW-0805">Transcription regulation</keyword>
<organism evidence="7 8">
    <name type="scientific">Coprobacter secundus subsp. similis</name>
    <dbReference type="NCBI Taxonomy" id="2751153"/>
    <lineage>
        <taxon>Bacteria</taxon>
        <taxon>Pseudomonadati</taxon>
        <taxon>Bacteroidota</taxon>
        <taxon>Bacteroidia</taxon>
        <taxon>Bacteroidales</taxon>
        <taxon>Barnesiellaceae</taxon>
        <taxon>Coprobacter</taxon>
    </lineage>
</organism>
<keyword evidence="8" id="KW-1185">Reference proteome</keyword>
<dbReference type="InterPro" id="IPR006027">
    <property type="entry name" value="NusB_RsmB_TIM44"/>
</dbReference>
<keyword evidence="3" id="KW-0694">RNA-binding</keyword>
<evidence type="ECO:0000256" key="4">
    <source>
        <dbReference type="ARBA" id="ARBA00023015"/>
    </source>
</evidence>
<dbReference type="GO" id="GO:0005829">
    <property type="term" value="C:cytosol"/>
    <property type="evidence" value="ECO:0007669"/>
    <property type="project" value="TreeGrafter"/>
</dbReference>
<evidence type="ECO:0000256" key="5">
    <source>
        <dbReference type="ARBA" id="ARBA00023163"/>
    </source>
</evidence>
<dbReference type="Gene3D" id="1.10.940.10">
    <property type="entry name" value="NusB-like"/>
    <property type="match status" value="1"/>
</dbReference>
<reference evidence="8" key="1">
    <citation type="submission" date="2020-07" db="EMBL/GenBank/DDBJ databases">
        <title>Complete genome sequencing of Coprobacter sp. strain 2CBH44.</title>
        <authorList>
            <person name="Sakamoto M."/>
            <person name="Murakami T."/>
            <person name="Mori H."/>
        </authorList>
    </citation>
    <scope>NUCLEOTIDE SEQUENCE [LARGE SCALE GENOMIC DNA]</scope>
    <source>
        <strain evidence="8">2CBH44</strain>
    </source>
</reference>
<dbReference type="NCBIfam" id="TIGR01951">
    <property type="entry name" value="nusB"/>
    <property type="match status" value="1"/>
</dbReference>
<evidence type="ECO:0000256" key="2">
    <source>
        <dbReference type="ARBA" id="ARBA00022814"/>
    </source>
</evidence>
<dbReference type="Pfam" id="PF01029">
    <property type="entry name" value="NusB"/>
    <property type="match status" value="1"/>
</dbReference>
<proteinExistence type="inferred from homology"/>
<dbReference type="EMBL" id="AP023322">
    <property type="protein sequence ID" value="BCI62454.1"/>
    <property type="molecule type" value="Genomic_DNA"/>
</dbReference>
<keyword evidence="2" id="KW-0889">Transcription antitermination</keyword>
<protein>
    <submittedName>
        <fullName evidence="7">N utilization substance protein B</fullName>
    </submittedName>
</protein>
<feature type="domain" description="NusB/RsmB/TIM44" evidence="6">
    <location>
        <begin position="205"/>
        <end position="296"/>
    </location>
</feature>
<dbReference type="AlphaFoldDB" id="A0A7G1HVM5"/>
<dbReference type="InterPro" id="IPR035926">
    <property type="entry name" value="NusB-like_sf"/>
</dbReference>
<comment type="similarity">
    <text evidence="1">Belongs to the NusB family.</text>
</comment>
<accession>A0A7G1HVM5</accession>
<dbReference type="PANTHER" id="PTHR11078:SF3">
    <property type="entry name" value="ANTITERMINATION NUSB DOMAIN-CONTAINING PROTEIN"/>
    <property type="match status" value="1"/>
</dbReference>